<dbReference type="Proteomes" id="UP001138802">
    <property type="component" value="Unassembled WGS sequence"/>
</dbReference>
<evidence type="ECO:0000313" key="3">
    <source>
        <dbReference type="Proteomes" id="UP001138802"/>
    </source>
</evidence>
<feature type="region of interest" description="Disordered" evidence="1">
    <location>
        <begin position="205"/>
        <end position="228"/>
    </location>
</feature>
<dbReference type="RefSeq" id="WP_200387592.1">
    <property type="nucleotide sequence ID" value="NZ_NRSD01000007.1"/>
</dbReference>
<name>A0A9X0WHG0_9GAMM</name>
<feature type="compositionally biased region" description="Polar residues" evidence="1">
    <location>
        <begin position="209"/>
        <end position="225"/>
    </location>
</feature>
<reference evidence="2 3" key="1">
    <citation type="journal article" date="2020" name="Microorganisms">
        <title>Osmotic Adaptation and Compatible Solute Biosynthesis of Phototrophic Bacteria as Revealed from Genome Analyses.</title>
        <authorList>
            <person name="Imhoff J.F."/>
            <person name="Rahn T."/>
            <person name="Kunzel S."/>
            <person name="Keller A."/>
            <person name="Neulinger S.C."/>
        </authorList>
    </citation>
    <scope>NUCLEOTIDE SEQUENCE [LARGE SCALE GENOMIC DNA]</scope>
    <source>
        <strain evidence="2 3">DSM 21303</strain>
    </source>
</reference>
<dbReference type="AlphaFoldDB" id="A0A9X0WHG0"/>
<keyword evidence="3" id="KW-1185">Reference proteome</keyword>
<sequence>MNHGLFPQFPCLDQGTRVVIAEAANGALMAFWSLASDDWMPASAAFLRDGLRANPVLRVYRLREASSEKLIETASLSLSGPSGAGEQRFEIGGCTGRYRAELGLSDHAGGWLMLVRSNLLEYGARLEVDLERLALRSVRASVSAHGSPLPRSTVHATEAGGGQAAALRSARETVLEPRSGQPLGSATAIQTDAPLADHDRERAGMPCASSLQGDESAETRTSWVKSSLDGSDQDLGSILQDELGELDEQGEAWLAARSDQISSLQPPSTQDERVWATVASPTAPLVYGQAVPRTDRVLIEAELRVNGCAPPGMKIDLFGQAYRVGPGGRFQFSIPVDDVDLIRRALALHPPELIDRDALD</sequence>
<accession>A0A9X0WHG0</accession>
<evidence type="ECO:0000313" key="2">
    <source>
        <dbReference type="EMBL" id="MBK1644787.1"/>
    </source>
</evidence>
<evidence type="ECO:0000256" key="1">
    <source>
        <dbReference type="SAM" id="MobiDB-lite"/>
    </source>
</evidence>
<feature type="region of interest" description="Disordered" evidence="1">
    <location>
        <begin position="144"/>
        <end position="188"/>
    </location>
</feature>
<comment type="caution">
    <text evidence="2">The sequence shown here is derived from an EMBL/GenBank/DDBJ whole genome shotgun (WGS) entry which is preliminary data.</text>
</comment>
<proteinExistence type="predicted"/>
<dbReference type="EMBL" id="NRSD01000007">
    <property type="protein sequence ID" value="MBK1644787.1"/>
    <property type="molecule type" value="Genomic_DNA"/>
</dbReference>
<organism evidence="2 3">
    <name type="scientific">Thiocapsa imhoffii</name>
    <dbReference type="NCBI Taxonomy" id="382777"/>
    <lineage>
        <taxon>Bacteria</taxon>
        <taxon>Pseudomonadati</taxon>
        <taxon>Pseudomonadota</taxon>
        <taxon>Gammaproteobacteria</taxon>
        <taxon>Chromatiales</taxon>
        <taxon>Chromatiaceae</taxon>
        <taxon>Thiocapsa</taxon>
    </lineage>
</organism>
<protein>
    <submittedName>
        <fullName evidence="2">Uncharacterized protein</fullName>
    </submittedName>
</protein>
<gene>
    <name evidence="2" type="ORF">CKO25_09015</name>
</gene>